<comment type="caution">
    <text evidence="2">The sequence shown here is derived from an EMBL/GenBank/DDBJ whole genome shotgun (WGS) entry which is preliminary data.</text>
</comment>
<keyword evidence="3" id="KW-1185">Reference proteome</keyword>
<evidence type="ECO:0008006" key="4">
    <source>
        <dbReference type="Google" id="ProtNLM"/>
    </source>
</evidence>
<name>A0A226F707_FOLCA</name>
<dbReference type="AlphaFoldDB" id="A0A226F707"/>
<dbReference type="OrthoDB" id="504708at2759"/>
<proteinExistence type="predicted"/>
<gene>
    <name evidence="2" type="ORF">Fcan01_00197</name>
</gene>
<keyword evidence="1" id="KW-0732">Signal</keyword>
<organism evidence="2 3">
    <name type="scientific">Folsomia candida</name>
    <name type="common">Springtail</name>
    <dbReference type="NCBI Taxonomy" id="158441"/>
    <lineage>
        <taxon>Eukaryota</taxon>
        <taxon>Metazoa</taxon>
        <taxon>Ecdysozoa</taxon>
        <taxon>Arthropoda</taxon>
        <taxon>Hexapoda</taxon>
        <taxon>Collembola</taxon>
        <taxon>Entomobryomorpha</taxon>
        <taxon>Isotomoidea</taxon>
        <taxon>Isotomidae</taxon>
        <taxon>Proisotominae</taxon>
        <taxon>Folsomia</taxon>
    </lineage>
</organism>
<evidence type="ECO:0000256" key="1">
    <source>
        <dbReference type="SAM" id="SignalP"/>
    </source>
</evidence>
<accession>A0A226F707</accession>
<dbReference type="Proteomes" id="UP000198287">
    <property type="component" value="Unassembled WGS sequence"/>
</dbReference>
<evidence type="ECO:0000313" key="3">
    <source>
        <dbReference type="Proteomes" id="UP000198287"/>
    </source>
</evidence>
<sequence>MVSDITIQIFVLSIVPSILGDTSQLRSSYGQTCNQTMPCKADSNLVCSKESKTCSYIHPGDMQFDSNHDRCVRLVRTEGCTSETASCVQGAICVSYYSSHCECPRTHYENPETRTCVPAKGVQNTCASHVECDWTRGLACVEGKCNCFAPDDMEFDDKLGECKIKLGHKCSGLAQNWRNTWENIPLFNKSRRTESNIMSVFSSSICAKRSGCDLVANICTECGSSPSHQDCFCPEDKYLNETSGRCIWRRARNESCLRDRECRQLLICREGTCTCNEAIALISPIDYTPHSFGEYSINKGDCVAKVGGYCLPRSAYTVLDGPDDRLPSFCRDGAICGEDQKCACPRSMPPMRGGYCGRNYDDWCSLLEPCQDYLICSSVEDDHLVKCRCPGTNYQFHENSNSSEGCPGICINRHVVGRRCTVSDGEDPCVNNSHCVVQPGFVENSEHHCDIEHGFPWDYDNRAERCDKVAGLKCRIVPKCENGKRTAELVQ</sequence>
<evidence type="ECO:0000313" key="2">
    <source>
        <dbReference type="EMBL" id="OXA64646.1"/>
    </source>
</evidence>
<feature type="non-terminal residue" evidence="2">
    <location>
        <position position="491"/>
    </location>
</feature>
<feature type="signal peptide" evidence="1">
    <location>
        <begin position="1"/>
        <end position="20"/>
    </location>
</feature>
<reference evidence="2 3" key="1">
    <citation type="submission" date="2015-12" db="EMBL/GenBank/DDBJ databases">
        <title>The genome of Folsomia candida.</title>
        <authorList>
            <person name="Faddeeva A."/>
            <person name="Derks M.F."/>
            <person name="Anvar Y."/>
            <person name="Smit S."/>
            <person name="Van Straalen N."/>
            <person name="Roelofs D."/>
        </authorList>
    </citation>
    <scope>NUCLEOTIDE SEQUENCE [LARGE SCALE GENOMIC DNA]</scope>
    <source>
        <strain evidence="2 3">VU population</strain>
        <tissue evidence="2">Whole body</tissue>
    </source>
</reference>
<feature type="chain" id="PRO_5012556350" description="EB domain-containing protein" evidence="1">
    <location>
        <begin position="21"/>
        <end position="491"/>
    </location>
</feature>
<protein>
    <recommendedName>
        <fullName evidence="4">EB domain-containing protein</fullName>
    </recommendedName>
</protein>
<dbReference type="EMBL" id="LNIX01000001">
    <property type="protein sequence ID" value="OXA64646.1"/>
    <property type="molecule type" value="Genomic_DNA"/>
</dbReference>